<dbReference type="Pfam" id="PF06201">
    <property type="entry name" value="PITH"/>
    <property type="match status" value="1"/>
</dbReference>
<organism evidence="3 4">
    <name type="scientific">Gigaspora margarita</name>
    <dbReference type="NCBI Taxonomy" id="4874"/>
    <lineage>
        <taxon>Eukaryota</taxon>
        <taxon>Fungi</taxon>
        <taxon>Fungi incertae sedis</taxon>
        <taxon>Mucoromycota</taxon>
        <taxon>Glomeromycotina</taxon>
        <taxon>Glomeromycetes</taxon>
        <taxon>Diversisporales</taxon>
        <taxon>Gigasporaceae</taxon>
        <taxon>Gigaspora</taxon>
    </lineage>
</organism>
<dbReference type="Gene3D" id="2.60.120.470">
    <property type="entry name" value="PITH domain"/>
    <property type="match status" value="1"/>
</dbReference>
<dbReference type="InterPro" id="IPR010400">
    <property type="entry name" value="PITH_dom"/>
</dbReference>
<dbReference type="InterPro" id="IPR008979">
    <property type="entry name" value="Galactose-bd-like_sf"/>
</dbReference>
<evidence type="ECO:0000259" key="2">
    <source>
        <dbReference type="PROSITE" id="PS51532"/>
    </source>
</evidence>
<evidence type="ECO:0000256" key="1">
    <source>
        <dbReference type="ARBA" id="ARBA00025788"/>
    </source>
</evidence>
<dbReference type="SUPFAM" id="SSF49785">
    <property type="entry name" value="Galactose-binding domain-like"/>
    <property type="match status" value="1"/>
</dbReference>
<name>A0A8H4EQR2_GIGMA</name>
<dbReference type="AlphaFoldDB" id="A0A8H4EQR2"/>
<comment type="similarity">
    <text evidence="1">Belongs to the PITHD1 family.</text>
</comment>
<dbReference type="InterPro" id="IPR045099">
    <property type="entry name" value="PITH1-like"/>
</dbReference>
<comment type="caution">
    <text evidence="3">The sequence shown here is derived from an EMBL/GenBank/DDBJ whole genome shotgun (WGS) entry which is preliminary data.</text>
</comment>
<reference evidence="3 4" key="1">
    <citation type="journal article" date="2019" name="Environ. Microbiol.">
        <title>At the nexus of three kingdoms: the genome of the mycorrhizal fungus Gigaspora margarita provides insights into plant, endobacterial and fungal interactions.</title>
        <authorList>
            <person name="Venice F."/>
            <person name="Ghignone S."/>
            <person name="Salvioli di Fossalunga A."/>
            <person name="Amselem J."/>
            <person name="Novero M."/>
            <person name="Xianan X."/>
            <person name="Sedzielewska Toro K."/>
            <person name="Morin E."/>
            <person name="Lipzen A."/>
            <person name="Grigoriev I.V."/>
            <person name="Henrissat B."/>
            <person name="Martin F.M."/>
            <person name="Bonfante P."/>
        </authorList>
    </citation>
    <scope>NUCLEOTIDE SEQUENCE [LARGE SCALE GENOMIC DNA]</scope>
    <source>
        <strain evidence="3 4">BEG34</strain>
    </source>
</reference>
<feature type="domain" description="PITH" evidence="2">
    <location>
        <begin position="21"/>
        <end position="141"/>
    </location>
</feature>
<proteinExistence type="inferred from homology"/>
<dbReference type="Proteomes" id="UP000439903">
    <property type="component" value="Unassembled WGS sequence"/>
</dbReference>
<dbReference type="PROSITE" id="PS51532">
    <property type="entry name" value="PITH"/>
    <property type="match status" value="1"/>
</dbReference>
<keyword evidence="4" id="KW-1185">Reference proteome</keyword>
<dbReference type="PANTHER" id="PTHR12175">
    <property type="entry name" value="AD039 HT014 THIOREDOXIN FAMILY TRP26"/>
    <property type="match status" value="1"/>
</dbReference>
<evidence type="ECO:0000313" key="3">
    <source>
        <dbReference type="EMBL" id="KAF0536679.1"/>
    </source>
</evidence>
<protein>
    <submittedName>
        <fullName evidence="3">DUF1000-domain-containing protein</fullName>
    </submittedName>
</protein>
<dbReference type="OrthoDB" id="10263751at2759"/>
<dbReference type="InterPro" id="IPR037047">
    <property type="entry name" value="PITH_dom_sf"/>
</dbReference>
<gene>
    <name evidence="3" type="ORF">F8M41_009076</name>
</gene>
<accession>A0A8H4EQR2</accession>
<dbReference type="GO" id="GO:0005737">
    <property type="term" value="C:cytoplasm"/>
    <property type="evidence" value="ECO:0007669"/>
    <property type="project" value="UniProtKB-ARBA"/>
</dbReference>
<dbReference type="EMBL" id="WTPW01000198">
    <property type="protein sequence ID" value="KAF0536679.1"/>
    <property type="molecule type" value="Genomic_DNA"/>
</dbReference>
<evidence type="ECO:0000313" key="4">
    <source>
        <dbReference type="Proteomes" id="UP000439903"/>
    </source>
</evidence>
<sequence>MVVFKNEDYIADCDTTKKEDIAERPNNIIKKINRFIRLKQIDCFNQQENNNVQNIFKVDSTYLESDVDEQLMISIPFTQHVKLHSIRIIPRDNNKTKVKKELLFIQNNIKGEDTTAFKELILYGSPAEQLKSSFIEGKNPF</sequence>